<dbReference type="EnsemblMetazoa" id="CLYHEMT023461.1">
    <property type="protein sequence ID" value="CLYHEMP023461.1"/>
    <property type="gene ID" value="CLYHEMG023461"/>
</dbReference>
<name>A0A7M5XHQ0_9CNID</name>
<reference evidence="1" key="1">
    <citation type="submission" date="2021-01" db="UniProtKB">
        <authorList>
            <consortium name="EnsemblMetazoa"/>
        </authorList>
    </citation>
    <scope>IDENTIFICATION</scope>
</reference>
<dbReference type="AlphaFoldDB" id="A0A7M5XHQ0"/>
<evidence type="ECO:0000313" key="1">
    <source>
        <dbReference type="EnsemblMetazoa" id="CLYHEMP023461.1"/>
    </source>
</evidence>
<organism evidence="1 2">
    <name type="scientific">Clytia hemisphaerica</name>
    <dbReference type="NCBI Taxonomy" id="252671"/>
    <lineage>
        <taxon>Eukaryota</taxon>
        <taxon>Metazoa</taxon>
        <taxon>Cnidaria</taxon>
        <taxon>Hydrozoa</taxon>
        <taxon>Hydroidolina</taxon>
        <taxon>Leptothecata</taxon>
        <taxon>Obeliida</taxon>
        <taxon>Clytiidae</taxon>
        <taxon>Clytia</taxon>
    </lineage>
</organism>
<accession>A0A7M5XHQ0</accession>
<keyword evidence="2" id="KW-1185">Reference proteome</keyword>
<dbReference type="Proteomes" id="UP000594262">
    <property type="component" value="Unplaced"/>
</dbReference>
<proteinExistence type="predicted"/>
<sequence length="133" mass="15691">MFMSSSYVYYREVTLEDDVLNITTNNGEASTADKILEAHDSKSKSWKSEPNLLDENHKHPAWKMHNHDTKKVEHDKSLCHFYGSFAIRTFINYNKTKVYRSQNEKCVLQTKFANERIIENDTCRFSPNLHHHN</sequence>
<protein>
    <submittedName>
        <fullName evidence="1">Uncharacterized protein</fullName>
    </submittedName>
</protein>
<evidence type="ECO:0000313" key="2">
    <source>
        <dbReference type="Proteomes" id="UP000594262"/>
    </source>
</evidence>